<comment type="caution">
    <text evidence="1">The sequence shown here is derived from an EMBL/GenBank/DDBJ whole genome shotgun (WGS) entry which is preliminary data.</text>
</comment>
<dbReference type="PANTHER" id="PTHR36453">
    <property type="entry name" value="SECRETED PROTEIN-RELATED"/>
    <property type="match status" value="1"/>
</dbReference>
<evidence type="ECO:0000313" key="2">
    <source>
        <dbReference type="Proteomes" id="UP001519887"/>
    </source>
</evidence>
<protein>
    <recommendedName>
        <fullName evidence="3">Pectate lyase</fullName>
    </recommendedName>
</protein>
<dbReference type="Gene3D" id="2.160.20.10">
    <property type="entry name" value="Single-stranded right-handed beta-helix, Pectin lyase-like"/>
    <property type="match status" value="1"/>
</dbReference>
<feature type="non-terminal residue" evidence="1">
    <location>
        <position position="1"/>
    </location>
</feature>
<keyword evidence="2" id="KW-1185">Reference proteome</keyword>
<accession>A0ABS7CL45</accession>
<dbReference type="EMBL" id="JAHZIK010003047">
    <property type="protein sequence ID" value="MBW7461547.1"/>
    <property type="molecule type" value="Genomic_DNA"/>
</dbReference>
<dbReference type="Proteomes" id="UP001519887">
    <property type="component" value="Unassembled WGS sequence"/>
</dbReference>
<dbReference type="InterPro" id="IPR012334">
    <property type="entry name" value="Pectin_lyas_fold"/>
</dbReference>
<sequence>FHSIERARDDLRSRAQAGSITGNAVVWIAGGDYELTSPLHFDERDSGGGGGTITYRNVSGEHPVLVGGRILAEGWSRYREGIYRIHLGTGHSFHTLFENGVRSHKARSPKAGYYAAAGNGRGKGGGDFSFHPEDMPERIDCSSAQVHIWPGEGEWNWFTETKSVRKMVNVQAGHTIT</sequence>
<organism evidence="1 2">
    <name type="scientific">Paenibacillus sepulcri</name>
    <dbReference type="NCBI Taxonomy" id="359917"/>
    <lineage>
        <taxon>Bacteria</taxon>
        <taxon>Bacillati</taxon>
        <taxon>Bacillota</taxon>
        <taxon>Bacilli</taxon>
        <taxon>Bacillales</taxon>
        <taxon>Paenibacillaceae</taxon>
        <taxon>Paenibacillus</taxon>
    </lineage>
</organism>
<evidence type="ECO:0008006" key="3">
    <source>
        <dbReference type="Google" id="ProtNLM"/>
    </source>
</evidence>
<proteinExistence type="predicted"/>
<dbReference type="PANTHER" id="PTHR36453:SF1">
    <property type="entry name" value="RIGHT HANDED BETA HELIX DOMAIN-CONTAINING PROTEIN"/>
    <property type="match status" value="1"/>
</dbReference>
<evidence type="ECO:0000313" key="1">
    <source>
        <dbReference type="EMBL" id="MBW7461547.1"/>
    </source>
</evidence>
<gene>
    <name evidence="1" type="ORF">K0U00_46570</name>
</gene>
<name>A0ABS7CL45_9BACL</name>
<reference evidence="1 2" key="1">
    <citation type="submission" date="2021-07" db="EMBL/GenBank/DDBJ databases">
        <title>Paenibacillus radiodurans sp. nov., isolated from the southeastern edge of Tengger Desert.</title>
        <authorList>
            <person name="Zhang G."/>
        </authorList>
    </citation>
    <scope>NUCLEOTIDE SEQUENCE [LARGE SCALE GENOMIC DNA]</scope>
    <source>
        <strain evidence="1 2">CCM 7311</strain>
    </source>
</reference>